<keyword evidence="1" id="KW-1133">Transmembrane helix</keyword>
<feature type="transmembrane region" description="Helical" evidence="1">
    <location>
        <begin position="36"/>
        <end position="57"/>
    </location>
</feature>
<accession>A0ABT9ZDR8</accession>
<gene>
    <name evidence="2" type="ORF">J2S19_001412</name>
</gene>
<dbReference type="Proteomes" id="UP001234495">
    <property type="component" value="Unassembled WGS sequence"/>
</dbReference>
<organism evidence="2 3">
    <name type="scientific">Metabacillus malikii</name>
    <dbReference type="NCBI Taxonomy" id="1504265"/>
    <lineage>
        <taxon>Bacteria</taxon>
        <taxon>Bacillati</taxon>
        <taxon>Bacillota</taxon>
        <taxon>Bacilli</taxon>
        <taxon>Bacillales</taxon>
        <taxon>Bacillaceae</taxon>
        <taxon>Metabacillus</taxon>
    </lineage>
</organism>
<protein>
    <submittedName>
        <fullName evidence="2">Cytochrome c oxidase subunit 4</fullName>
    </submittedName>
</protein>
<evidence type="ECO:0000313" key="3">
    <source>
        <dbReference type="Proteomes" id="UP001234495"/>
    </source>
</evidence>
<sequence length="105" mass="11947">MDYGWLNLGSLLLGLIAWLLPVVNMMRNKKQSQKKWMLLSFVSMIACATSICFQIFYNYHLVMIEDWSALMDTIGAVALASSVLLIVTIMLNALTIISFRERSVR</sequence>
<evidence type="ECO:0000256" key="1">
    <source>
        <dbReference type="SAM" id="Phobius"/>
    </source>
</evidence>
<reference evidence="2 3" key="1">
    <citation type="submission" date="2023-07" db="EMBL/GenBank/DDBJ databases">
        <title>Genomic Encyclopedia of Type Strains, Phase IV (KMG-IV): sequencing the most valuable type-strain genomes for metagenomic binning, comparative biology and taxonomic classification.</title>
        <authorList>
            <person name="Goeker M."/>
        </authorList>
    </citation>
    <scope>NUCLEOTIDE SEQUENCE [LARGE SCALE GENOMIC DNA]</scope>
    <source>
        <strain evidence="2 3">DSM 29005</strain>
    </source>
</reference>
<evidence type="ECO:0000313" key="2">
    <source>
        <dbReference type="EMBL" id="MDQ0230160.1"/>
    </source>
</evidence>
<keyword evidence="1" id="KW-0812">Transmembrane</keyword>
<name>A0ABT9ZDR8_9BACI</name>
<dbReference type="RefSeq" id="WP_307339033.1">
    <property type="nucleotide sequence ID" value="NZ_JAUSUD010000004.1"/>
</dbReference>
<comment type="caution">
    <text evidence="2">The sequence shown here is derived from an EMBL/GenBank/DDBJ whole genome shotgun (WGS) entry which is preliminary data.</text>
</comment>
<dbReference type="EMBL" id="JAUSUD010000004">
    <property type="protein sequence ID" value="MDQ0230160.1"/>
    <property type="molecule type" value="Genomic_DNA"/>
</dbReference>
<feature type="transmembrane region" description="Helical" evidence="1">
    <location>
        <begin position="77"/>
        <end position="99"/>
    </location>
</feature>
<keyword evidence="3" id="KW-1185">Reference proteome</keyword>
<keyword evidence="1" id="KW-0472">Membrane</keyword>
<feature type="transmembrane region" description="Helical" evidence="1">
    <location>
        <begin position="6"/>
        <end position="24"/>
    </location>
</feature>
<proteinExistence type="predicted"/>